<keyword evidence="3" id="KW-0808">Transferase</keyword>
<dbReference type="Pfam" id="PF00550">
    <property type="entry name" value="PP-binding"/>
    <property type="match status" value="1"/>
</dbReference>
<dbReference type="PANTHER" id="PTHR43775:SF37">
    <property type="entry name" value="SI:DKEY-61P9.11"/>
    <property type="match status" value="1"/>
</dbReference>
<dbReference type="InterPro" id="IPR036736">
    <property type="entry name" value="ACP-like_sf"/>
</dbReference>
<dbReference type="SMART" id="SM00823">
    <property type="entry name" value="PKS_PP"/>
    <property type="match status" value="1"/>
</dbReference>
<organism evidence="5 6">
    <name type="scientific">Roseofilum reptotaenium AO1-A</name>
    <dbReference type="NCBI Taxonomy" id="1925591"/>
    <lineage>
        <taxon>Bacteria</taxon>
        <taxon>Bacillati</taxon>
        <taxon>Cyanobacteriota</taxon>
        <taxon>Cyanophyceae</taxon>
        <taxon>Desertifilales</taxon>
        <taxon>Desertifilaceae</taxon>
        <taxon>Roseofilum</taxon>
    </lineage>
</organism>
<dbReference type="SMART" id="SM00822">
    <property type="entry name" value="PKS_KR"/>
    <property type="match status" value="1"/>
</dbReference>
<dbReference type="SUPFAM" id="SSF51735">
    <property type="entry name" value="NAD(P)-binding Rossmann-fold domains"/>
    <property type="match status" value="2"/>
</dbReference>
<reference evidence="5" key="1">
    <citation type="submission" date="2016-10" db="EMBL/GenBank/DDBJ databases">
        <title>CRISPR-Cas defence system in Roseofilum reptotaenium: evidence of a bacteriophage-cyanobacterium arms race in the coral black band disease.</title>
        <authorList>
            <person name="Buerger P."/>
            <person name="Wood-Charlson E.M."/>
            <person name="Weynberg K.D."/>
            <person name="Willis B."/>
            <person name="Van Oppen M.J."/>
        </authorList>
    </citation>
    <scope>NUCLEOTIDE SEQUENCE [LARGE SCALE GENOMIC DNA]</scope>
    <source>
        <strain evidence="5">AO1-A</strain>
    </source>
</reference>
<accession>A0A1L9QP86</accession>
<dbReference type="EMBL" id="MLAW01000030">
    <property type="protein sequence ID" value="OJJ24490.1"/>
    <property type="molecule type" value="Genomic_DNA"/>
</dbReference>
<dbReference type="GO" id="GO:0031177">
    <property type="term" value="F:phosphopantetheine binding"/>
    <property type="evidence" value="ECO:0007669"/>
    <property type="project" value="InterPro"/>
</dbReference>
<dbReference type="Gene3D" id="1.10.1200.10">
    <property type="entry name" value="ACP-like"/>
    <property type="match status" value="1"/>
</dbReference>
<dbReference type="InterPro" id="IPR036291">
    <property type="entry name" value="NAD(P)-bd_dom_sf"/>
</dbReference>
<dbReference type="Pfam" id="PF13489">
    <property type="entry name" value="Methyltransf_23"/>
    <property type="match status" value="1"/>
</dbReference>
<dbReference type="PANTHER" id="PTHR43775">
    <property type="entry name" value="FATTY ACID SYNTHASE"/>
    <property type="match status" value="1"/>
</dbReference>
<dbReference type="InterPro" id="IPR029063">
    <property type="entry name" value="SAM-dependent_MTases_sf"/>
</dbReference>
<gene>
    <name evidence="5" type="ORF">BI308_16400</name>
</gene>
<dbReference type="Pfam" id="PF21394">
    <property type="entry name" value="Beta-ketacyl_N"/>
    <property type="match status" value="1"/>
</dbReference>
<protein>
    <recommendedName>
        <fullName evidence="4">Carrier domain-containing protein</fullName>
    </recommendedName>
</protein>
<evidence type="ECO:0000313" key="6">
    <source>
        <dbReference type="Proteomes" id="UP000183940"/>
    </source>
</evidence>
<dbReference type="InterPro" id="IPR013968">
    <property type="entry name" value="PKS_KR"/>
</dbReference>
<dbReference type="Pfam" id="PF08659">
    <property type="entry name" value="KR"/>
    <property type="match status" value="1"/>
</dbReference>
<dbReference type="AlphaFoldDB" id="A0A1L9QP86"/>
<dbReference type="Proteomes" id="UP000183940">
    <property type="component" value="Unassembled WGS sequence"/>
</dbReference>
<dbReference type="InterPro" id="IPR057326">
    <property type="entry name" value="KR_dom"/>
</dbReference>
<name>A0A1L9QP86_9CYAN</name>
<dbReference type="PROSITE" id="PS50075">
    <property type="entry name" value="CARRIER"/>
    <property type="match status" value="1"/>
</dbReference>
<dbReference type="SMART" id="SM00828">
    <property type="entry name" value="PKS_MT"/>
    <property type="match status" value="1"/>
</dbReference>
<sequence>MNQFEDLAQIFQRLSRLSPEQLRALEILLLNNGQNVPNESKTLLGDYYDELSAIEDEDAIINYPAIPQIINDFSWVFIGEKSTKSYEIARAARQEMRRMSWRVIDFSACKNALDVGCGHGTDVVELTRKYPHLSVTGYTLSSKQVEIGSGKIEKFKLQDRAQILRRDSSKDDFPGSYDLVYGFEVICHIPDKKGLFDNIDRHLNENGHLVFADFFSNASFSIDYEAHSSYLITKAEWIELLSNHHLQVVSYVDISHEVGNGLYDPNVQENIDYICQLKNLNENAKTGIESYMNLYKLLRKGLLSYVLVTAQKRENLSVQELYDLNQKQLEVSLTYPEVSLQQLFYGIEWQLREKNSKVSTGQNPGHWLILADGNGFGKRLKGLLEKQGQQCTLVYPKGQTQHKEPEDWEVNPLNPQEFTDLCQKLGATHPEDWRGMIHLWSLESPTPENLSEEQLRNAQNLGCGSALHLLQGLLKSGLKRNWPKLWLVTQGSQPVGENPKNLAVAQSSLWGFGQVVSLEHPHLWGALVDLDPETDRMELLLAELLNPTAEDRIAFRSGQAYVARLAKTLVAESEAVSFTEEGTYLITGGLGALGLRTAEWMIEKGAKSLILISRSQPSPEKQNQIARLQEQGAKVRAVQVDVCDRQALESVIEKIPDSMPPLKGVIHLAGVSGGIEPVENITHADLESVLAAKVMGGWNLHQLTQTLDLECFVCFSSIAAVWGSFGQSHYGGANAFLDSLVHYRRSLGLPGVSINWGAWSGGGMANAEDLEELSKRGVYSISPAQGMGALEQLWNSTQVQTTVAEVDWSRFKEIYTVGKDRLFLEHMGLRSPEEDETPSTAPQSEILTQLQRASLPERKKRLTQYIQQEIGKLLKYPANQLPDLQLGFFEMGIDSLTAVELRNELSSGLSCALSAATLFDCSNIRDLAEFILTEFFTEPASGEQNPTPSTPWSAELGDLSDEQLEDEISQELEGIETLLAEGE</sequence>
<evidence type="ECO:0000256" key="2">
    <source>
        <dbReference type="ARBA" id="ARBA00022553"/>
    </source>
</evidence>
<dbReference type="InterPro" id="IPR049490">
    <property type="entry name" value="C883_1060-like_KR_N"/>
</dbReference>
<dbReference type="CDD" id="cd08955">
    <property type="entry name" value="KR_2_FAS_SDR_x"/>
    <property type="match status" value="1"/>
</dbReference>
<dbReference type="Gene3D" id="3.40.50.720">
    <property type="entry name" value="NAD(P)-binding Rossmann-like Domain"/>
    <property type="match status" value="1"/>
</dbReference>
<comment type="caution">
    <text evidence="5">The sequence shown here is derived from an EMBL/GenBank/DDBJ whole genome shotgun (WGS) entry which is preliminary data.</text>
</comment>
<keyword evidence="1" id="KW-0596">Phosphopantetheine</keyword>
<dbReference type="GO" id="GO:0004312">
    <property type="term" value="F:fatty acid synthase activity"/>
    <property type="evidence" value="ECO:0007669"/>
    <property type="project" value="TreeGrafter"/>
</dbReference>
<dbReference type="InterPro" id="IPR050091">
    <property type="entry name" value="PKS_NRPS_Biosynth_Enz"/>
</dbReference>
<dbReference type="SUPFAM" id="SSF53335">
    <property type="entry name" value="S-adenosyl-L-methionine-dependent methyltransferases"/>
    <property type="match status" value="1"/>
</dbReference>
<evidence type="ECO:0000259" key="4">
    <source>
        <dbReference type="PROSITE" id="PS50075"/>
    </source>
</evidence>
<dbReference type="CDD" id="cd02440">
    <property type="entry name" value="AdoMet_MTases"/>
    <property type="match status" value="1"/>
</dbReference>
<dbReference type="GO" id="GO:0006633">
    <property type="term" value="P:fatty acid biosynthetic process"/>
    <property type="evidence" value="ECO:0007669"/>
    <property type="project" value="TreeGrafter"/>
</dbReference>
<dbReference type="InterPro" id="IPR009081">
    <property type="entry name" value="PP-bd_ACP"/>
</dbReference>
<keyword evidence="2" id="KW-0597">Phosphoprotein</keyword>
<keyword evidence="6" id="KW-1185">Reference proteome</keyword>
<dbReference type="PROSITE" id="PS00012">
    <property type="entry name" value="PHOSPHOPANTETHEINE"/>
    <property type="match status" value="1"/>
</dbReference>
<dbReference type="InterPro" id="IPR020806">
    <property type="entry name" value="PKS_PP-bd"/>
</dbReference>
<evidence type="ECO:0000256" key="1">
    <source>
        <dbReference type="ARBA" id="ARBA00022450"/>
    </source>
</evidence>
<dbReference type="SUPFAM" id="SSF47336">
    <property type="entry name" value="ACP-like"/>
    <property type="match status" value="1"/>
</dbReference>
<dbReference type="InterPro" id="IPR006162">
    <property type="entry name" value="Ppantetheine_attach_site"/>
</dbReference>
<feature type="domain" description="Carrier" evidence="4">
    <location>
        <begin position="860"/>
        <end position="935"/>
    </location>
</feature>
<dbReference type="Gene3D" id="3.40.50.150">
    <property type="entry name" value="Vaccinia Virus protein VP39"/>
    <property type="match status" value="1"/>
</dbReference>
<dbReference type="STRING" id="1925591.BI308_16400"/>
<evidence type="ECO:0000313" key="5">
    <source>
        <dbReference type="EMBL" id="OJJ24490.1"/>
    </source>
</evidence>
<proteinExistence type="predicted"/>
<dbReference type="InterPro" id="IPR020803">
    <property type="entry name" value="MeTfrase_dom"/>
</dbReference>
<evidence type="ECO:0000256" key="3">
    <source>
        <dbReference type="ARBA" id="ARBA00022679"/>
    </source>
</evidence>